<dbReference type="AlphaFoldDB" id="A0A0D2NV52"/>
<accession>A0A0D2NV52</accession>
<sequence length="323" mass="33857">MPSEPSQSVPPVGLSAAQEAAKARRKLTEPGRKLIQDYVDSVHGHGRKLTLEERKDLLRKVQSLPGCASYGLQNLTLWLQNHQYINKPYRDKTETTRPSNPSTFPTLTPAMRAQLAALLALEADAGTDPAPAKVALWAGMLAPAGAAYDEVLAYVQLQLDYAGIKRRQTQRLPTPTSPTPAPASPAAFVAPVVAAPMVAAPVAAYTGAHAYYAGPPLSKPALPRRLGAKASSSTPGYPSPTPDTDVDVVSISPEASQVATTASALQSRAPPTLRASILQGVADAVSAPPPALPARMPGTPAEFHALFAAYDAPLAQILCALET</sequence>
<keyword evidence="3" id="KW-1185">Reference proteome</keyword>
<evidence type="ECO:0008006" key="4">
    <source>
        <dbReference type="Google" id="ProtNLM"/>
    </source>
</evidence>
<organism evidence="2 3">
    <name type="scientific">Hypholoma sublateritium (strain FD-334 SS-4)</name>
    <dbReference type="NCBI Taxonomy" id="945553"/>
    <lineage>
        <taxon>Eukaryota</taxon>
        <taxon>Fungi</taxon>
        <taxon>Dikarya</taxon>
        <taxon>Basidiomycota</taxon>
        <taxon>Agaricomycotina</taxon>
        <taxon>Agaricomycetes</taxon>
        <taxon>Agaricomycetidae</taxon>
        <taxon>Agaricales</taxon>
        <taxon>Agaricineae</taxon>
        <taxon>Strophariaceae</taxon>
        <taxon>Hypholoma</taxon>
    </lineage>
</organism>
<evidence type="ECO:0000313" key="3">
    <source>
        <dbReference type="Proteomes" id="UP000054270"/>
    </source>
</evidence>
<name>A0A0D2NV52_HYPSF</name>
<dbReference type="Proteomes" id="UP000054270">
    <property type="component" value="Unassembled WGS sequence"/>
</dbReference>
<feature type="region of interest" description="Disordered" evidence="1">
    <location>
        <begin position="223"/>
        <end position="246"/>
    </location>
</feature>
<gene>
    <name evidence="2" type="ORF">HYPSUDRAFT_56039</name>
</gene>
<evidence type="ECO:0000256" key="1">
    <source>
        <dbReference type="SAM" id="MobiDB-lite"/>
    </source>
</evidence>
<protein>
    <recommendedName>
        <fullName evidence="4">Homeobox domain-containing protein</fullName>
    </recommendedName>
</protein>
<dbReference type="EMBL" id="KN817567">
    <property type="protein sequence ID" value="KJA20421.1"/>
    <property type="molecule type" value="Genomic_DNA"/>
</dbReference>
<feature type="region of interest" description="Disordered" evidence="1">
    <location>
        <begin position="1"/>
        <end position="28"/>
    </location>
</feature>
<evidence type="ECO:0000313" key="2">
    <source>
        <dbReference type="EMBL" id="KJA20421.1"/>
    </source>
</evidence>
<reference evidence="3" key="1">
    <citation type="submission" date="2014-04" db="EMBL/GenBank/DDBJ databases">
        <title>Evolutionary Origins and Diversification of the Mycorrhizal Mutualists.</title>
        <authorList>
            <consortium name="DOE Joint Genome Institute"/>
            <consortium name="Mycorrhizal Genomics Consortium"/>
            <person name="Kohler A."/>
            <person name="Kuo A."/>
            <person name="Nagy L.G."/>
            <person name="Floudas D."/>
            <person name="Copeland A."/>
            <person name="Barry K.W."/>
            <person name="Cichocki N."/>
            <person name="Veneault-Fourrey C."/>
            <person name="LaButti K."/>
            <person name="Lindquist E.A."/>
            <person name="Lipzen A."/>
            <person name="Lundell T."/>
            <person name="Morin E."/>
            <person name="Murat C."/>
            <person name="Riley R."/>
            <person name="Ohm R."/>
            <person name="Sun H."/>
            <person name="Tunlid A."/>
            <person name="Henrissat B."/>
            <person name="Grigoriev I.V."/>
            <person name="Hibbett D.S."/>
            <person name="Martin F."/>
        </authorList>
    </citation>
    <scope>NUCLEOTIDE SEQUENCE [LARGE SCALE GENOMIC DNA]</scope>
    <source>
        <strain evidence="3">FD-334 SS-4</strain>
    </source>
</reference>
<proteinExistence type="predicted"/>